<accession>A0A6H0XU78</accession>
<feature type="region of interest" description="Disordered" evidence="1">
    <location>
        <begin position="241"/>
        <end position="270"/>
    </location>
</feature>
<keyword evidence="2" id="KW-0472">Membrane</keyword>
<dbReference type="EMBL" id="CP051141">
    <property type="protein sequence ID" value="QIW98326.1"/>
    <property type="molecule type" value="Genomic_DNA"/>
</dbReference>
<evidence type="ECO:0000313" key="4">
    <source>
        <dbReference type="Proteomes" id="UP000503462"/>
    </source>
</evidence>
<name>A0A6H0XU78_9PEZI</name>
<sequence length="582" mass="65422">MYTREASLCLLRPRLAALRPLRPPAVRRLPRAQPFTQYTPRLLLTQYPQRPQLPYLSQSSLQHRLSPIDQQVLRFLSTDNRNFVRDYTYRTITWGFAAWLIVSLLNVMLFGLAQELSEQEHPTPAEWSFWTRTSVRKARMQIAGWNGKGYIDWVKTAKFYLQALEKLEDPGKDGTGTVAQEDGVTGGEIMIADVGSAGLDITGKSWEWRQGYYEVLMGMAQASENLDTMVRDTTRNLIFPKSTIIGPSNPDPRPVTKEMDNPPLEENCERAFDPPEKYYMRILTGTGFDTRQRVGAALAYANWLQFSGLHDAADEMLKWGVDIARAPLSGDVLNAGSYIVHSTHASENLLRAVTEYGAHQARIGNTATALPILLSVLRARQGAEVQPDIPRAPSVKPAGTDIGTVIQRVGRLFAQRKSPAPFSSGDEPFKRASQQTCEDSELMLYIGEIMFASSSMRAEGLSWTKKAVDIAEREVDQPTMMSTDDREIKATIKKCEHCFITGVENWSFMQEDLRETSSSVQQSSRSSWLPWSSKTVETLQDNAKEEADLERLGQLKQAALRLSYSIDAENLRKSSKFGMYDG</sequence>
<dbReference type="AlphaFoldDB" id="A0A6H0XU78"/>
<feature type="transmembrane region" description="Helical" evidence="2">
    <location>
        <begin position="91"/>
        <end position="113"/>
    </location>
</feature>
<keyword evidence="2" id="KW-1133">Transmembrane helix</keyword>
<evidence type="ECO:0000313" key="3">
    <source>
        <dbReference type="EMBL" id="QIW98326.1"/>
    </source>
</evidence>
<gene>
    <name evidence="3" type="ORF">AMS68_003844</name>
</gene>
<organism evidence="3 4">
    <name type="scientific">Peltaster fructicola</name>
    <dbReference type="NCBI Taxonomy" id="286661"/>
    <lineage>
        <taxon>Eukaryota</taxon>
        <taxon>Fungi</taxon>
        <taxon>Dikarya</taxon>
        <taxon>Ascomycota</taxon>
        <taxon>Pezizomycotina</taxon>
        <taxon>Dothideomycetes</taxon>
        <taxon>Dothideomycetes incertae sedis</taxon>
        <taxon>Peltaster</taxon>
    </lineage>
</organism>
<protein>
    <submittedName>
        <fullName evidence="3">Uncharacterized protein</fullName>
    </submittedName>
</protein>
<dbReference type="Proteomes" id="UP000503462">
    <property type="component" value="Chromosome 3"/>
</dbReference>
<evidence type="ECO:0000256" key="1">
    <source>
        <dbReference type="SAM" id="MobiDB-lite"/>
    </source>
</evidence>
<evidence type="ECO:0000256" key="2">
    <source>
        <dbReference type="SAM" id="Phobius"/>
    </source>
</evidence>
<keyword evidence="2" id="KW-0812">Transmembrane</keyword>
<keyword evidence="4" id="KW-1185">Reference proteome</keyword>
<proteinExistence type="predicted"/>
<reference evidence="3 4" key="1">
    <citation type="journal article" date="2016" name="Sci. Rep.">
        <title>Peltaster fructicola genome reveals evolution from an invasive phytopathogen to an ectophytic parasite.</title>
        <authorList>
            <person name="Xu C."/>
            <person name="Chen H."/>
            <person name="Gleason M.L."/>
            <person name="Xu J.R."/>
            <person name="Liu H."/>
            <person name="Zhang R."/>
            <person name="Sun G."/>
        </authorList>
    </citation>
    <scope>NUCLEOTIDE SEQUENCE [LARGE SCALE GENOMIC DNA]</scope>
    <source>
        <strain evidence="3 4">LNHT1506</strain>
    </source>
</reference>
<dbReference type="OrthoDB" id="5408102at2759"/>